<sequence>MVQLGKSVLKNLDTGDSRKFLNCLKTIENSAKSEELESIARCLTRAKMKEMRLKRVGGTVLRRAKRNIRLREENAFLIKTQSSYNLKDPPSSPISKFSNLLLTLLKNTTSSEAEKKWASTFRRMKKMNQNLEKSQSSTYRTIKHRAYDLVLEDDRNSEDDENLEIPVQINHPLIQDGLKLISSITGNRKTGISARILSPRIAPLASSNSRGFLSPSIFPFYKDDVEEQFLPIPDLIEKSSFEKSEKDKLLAFLMEISRTRPILDEAMKMIKLLNPEKQSFSNDEEKEAVLSATDKMSQDFESLEKSLNREQKIDLKEMGFSLLEMPQMMDLFGKYDASSILSQPEMQSYSNYTKSQRILSLWKSIENIAYPFRRVKRGRTIKVGDVTVYTALNPTVFTPYMFSPVYGLSVLGPVIFSPNIFSPLILNPSVLSPWIFSPAVPLPFILSPYVLSPYIFSPLVMAPFILNPYVLSPNIFNPYVLSPLVLSPLFLCPDVFSPMVLGGVILSPNSFSPAIFSKSYIMAAVLSPTVLS</sequence>
<evidence type="ECO:0000313" key="1">
    <source>
        <dbReference type="EMBL" id="ULU04728.1"/>
    </source>
</evidence>
<dbReference type="PANTHER" id="PTHR21523">
    <property type="match status" value="1"/>
</dbReference>
<dbReference type="Proteomes" id="UP000827892">
    <property type="component" value="Chromosome II"/>
</dbReference>
<name>A0AAE9DID8_CAEBR</name>
<dbReference type="EMBL" id="CP090892">
    <property type="protein sequence ID" value="ULU04728.1"/>
    <property type="molecule type" value="Genomic_DNA"/>
</dbReference>
<protein>
    <recommendedName>
        <fullName evidence="3">MLt-TeN (Mlt-10) related</fullName>
    </recommendedName>
</protein>
<gene>
    <name evidence="1" type="ORF">L3Y34_017468</name>
</gene>
<proteinExistence type="predicted"/>
<dbReference type="Pfam" id="PF04870">
    <property type="entry name" value="Moulting_cycle"/>
    <property type="match status" value="1"/>
</dbReference>
<evidence type="ECO:0008006" key="3">
    <source>
        <dbReference type="Google" id="ProtNLM"/>
    </source>
</evidence>
<dbReference type="PANTHER" id="PTHR21523:SF6">
    <property type="entry name" value="MLT-TEN (MLT-10) RELATED"/>
    <property type="match status" value="1"/>
</dbReference>
<dbReference type="AlphaFoldDB" id="A0AAE9DID8"/>
<evidence type="ECO:0000313" key="2">
    <source>
        <dbReference type="Proteomes" id="UP000827892"/>
    </source>
</evidence>
<organism evidence="1 2">
    <name type="scientific">Caenorhabditis briggsae</name>
    <dbReference type="NCBI Taxonomy" id="6238"/>
    <lineage>
        <taxon>Eukaryota</taxon>
        <taxon>Metazoa</taxon>
        <taxon>Ecdysozoa</taxon>
        <taxon>Nematoda</taxon>
        <taxon>Chromadorea</taxon>
        <taxon>Rhabditida</taxon>
        <taxon>Rhabditina</taxon>
        <taxon>Rhabditomorpha</taxon>
        <taxon>Rhabditoidea</taxon>
        <taxon>Rhabditidae</taxon>
        <taxon>Peloderinae</taxon>
        <taxon>Caenorhabditis</taxon>
    </lineage>
</organism>
<dbReference type="InterPro" id="IPR006954">
    <property type="entry name" value="Mlt-10-like"/>
</dbReference>
<accession>A0AAE9DID8</accession>
<reference evidence="1 2" key="1">
    <citation type="submission" date="2022-05" db="EMBL/GenBank/DDBJ databases">
        <title>Chromosome-level reference genomes for two strains of Caenorhabditis briggsae: an improved platform for comparative genomics.</title>
        <authorList>
            <person name="Stevens L."/>
            <person name="Andersen E.C."/>
        </authorList>
    </citation>
    <scope>NUCLEOTIDE SEQUENCE [LARGE SCALE GENOMIC DNA]</scope>
    <source>
        <strain evidence="1">QX1410_ONT</strain>
        <tissue evidence="1">Whole-organism</tissue>
    </source>
</reference>